<keyword evidence="2" id="KW-1185">Reference proteome</keyword>
<comment type="caution">
    <text evidence="1">The sequence shown here is derived from an EMBL/GenBank/DDBJ whole genome shotgun (WGS) entry which is preliminary data.</text>
</comment>
<reference evidence="1" key="1">
    <citation type="submission" date="2020-10" db="EMBL/GenBank/DDBJ databases">
        <title>The Whole-Genome Sequence of Metschnikowia persimmonesis, a Novel Endophytic Yeast Species Isolated from Medicinal Plant Diospyros kaki Thumb.</title>
        <authorList>
            <person name="Rahmat E."/>
            <person name="Kang Y."/>
        </authorList>
    </citation>
    <scope>NUCLEOTIDE SEQUENCE</scope>
    <source>
        <strain evidence="1">KIOM G15050</strain>
    </source>
</reference>
<proteinExistence type="predicted"/>
<evidence type="ECO:0000313" key="1">
    <source>
        <dbReference type="EMBL" id="KAF8003320.1"/>
    </source>
</evidence>
<gene>
    <name evidence="1" type="ORF">HF325_002565</name>
</gene>
<sequence>MLGLAHGYVATCIINISTNDDKVYLGVSVENGNDPGSQKANVFDFDTAGTMKVTGKNEYLGLDNSGKLVVTSKAQGKFERKARSGFALNALVFNGMREYQLCGDYTIGLNSTCAGARKATISIEDVPVFG</sequence>
<protein>
    <submittedName>
        <fullName evidence="1">Uncharacterized protein</fullName>
    </submittedName>
</protein>
<name>A0A8H7GT89_9ASCO</name>
<dbReference type="Proteomes" id="UP000649328">
    <property type="component" value="Unassembled WGS sequence"/>
</dbReference>
<accession>A0A8H7GT89</accession>
<dbReference type="OrthoDB" id="10286646at2759"/>
<dbReference type="AlphaFoldDB" id="A0A8H7GT89"/>
<organism evidence="1 2">
    <name type="scientific">Metschnikowia pulcherrima</name>
    <dbReference type="NCBI Taxonomy" id="27326"/>
    <lineage>
        <taxon>Eukaryota</taxon>
        <taxon>Fungi</taxon>
        <taxon>Dikarya</taxon>
        <taxon>Ascomycota</taxon>
        <taxon>Saccharomycotina</taxon>
        <taxon>Pichiomycetes</taxon>
        <taxon>Metschnikowiaceae</taxon>
        <taxon>Metschnikowia</taxon>
    </lineage>
</organism>
<dbReference type="EMBL" id="JACBPP010000003">
    <property type="protein sequence ID" value="KAF8003320.1"/>
    <property type="molecule type" value="Genomic_DNA"/>
</dbReference>
<evidence type="ECO:0000313" key="2">
    <source>
        <dbReference type="Proteomes" id="UP000649328"/>
    </source>
</evidence>